<gene>
    <name evidence="2" type="ORF">Ga0074115_11239</name>
    <name evidence="3" type="ORF">Ga0076813_14743</name>
</gene>
<protein>
    <submittedName>
        <fullName evidence="3">Transcriptional regulator, ArsR family</fullName>
    </submittedName>
</protein>
<dbReference type="PANTHER" id="PTHR37318:SF1">
    <property type="entry name" value="BSL7504 PROTEIN"/>
    <property type="match status" value="1"/>
</dbReference>
<dbReference type="InterPro" id="IPR036390">
    <property type="entry name" value="WH_DNA-bd_sf"/>
</dbReference>
<dbReference type="Gene3D" id="1.10.10.10">
    <property type="entry name" value="Winged helix-like DNA-binding domain superfamily/Winged helix DNA-binding domain"/>
    <property type="match status" value="1"/>
</dbReference>
<dbReference type="OrthoDB" id="9800369at2"/>
<feature type="domain" description="Winged helix DNA-binding" evidence="1">
    <location>
        <begin position="20"/>
        <end position="99"/>
    </location>
</feature>
<evidence type="ECO:0000313" key="5">
    <source>
        <dbReference type="Proteomes" id="UP000051634"/>
    </source>
</evidence>
<dbReference type="RefSeq" id="WP_057955582.1">
    <property type="nucleotide sequence ID" value="NZ_KQ556885.1"/>
</dbReference>
<sequence length="106" mass="11729">MSIHEQSQPAQLDRLLHQPVRTRIVAYLAGRDEASFTEIKKALGLTDGNLEAHMKKLVAAEYIQPHKLDDSPRSQTIYALTETGRAAFQSYVEALEQLIALSGLPG</sequence>
<reference evidence="4 5" key="1">
    <citation type="submission" date="2015-11" db="EMBL/GenBank/DDBJ databases">
        <title>The genome of Candidatus Endoriftia persephone in Ridgeia piscesae and population structure of the North Eastern Pacific vestimentiferan symbionts.</title>
        <authorList>
            <person name="Perez M."/>
            <person name="Juniper K.S."/>
        </authorList>
    </citation>
    <scope>NUCLEOTIDE SEQUENCE [LARGE SCALE GENOMIC DNA]</scope>
    <source>
        <strain evidence="3">Ind10</strain>
        <strain evidence="2">Ind11</strain>
    </source>
</reference>
<dbReference type="InterPro" id="IPR036388">
    <property type="entry name" value="WH-like_DNA-bd_sf"/>
</dbReference>
<evidence type="ECO:0000313" key="4">
    <source>
        <dbReference type="Proteomes" id="UP000051276"/>
    </source>
</evidence>
<accession>A0A0T5Z813</accession>
<evidence type="ECO:0000313" key="2">
    <source>
        <dbReference type="EMBL" id="KRT54984.1"/>
    </source>
</evidence>
<dbReference type="GO" id="GO:0006355">
    <property type="term" value="P:regulation of DNA-templated transcription"/>
    <property type="evidence" value="ECO:0007669"/>
    <property type="project" value="UniProtKB-ARBA"/>
</dbReference>
<dbReference type="InterPro" id="IPR011991">
    <property type="entry name" value="ArsR-like_HTH"/>
</dbReference>
<name>A0A0T5Z813_9GAMM</name>
<organism evidence="3 4">
    <name type="scientific">endosymbiont of Ridgeia piscesae</name>
    <dbReference type="NCBI Taxonomy" id="54398"/>
    <lineage>
        <taxon>Bacteria</taxon>
        <taxon>Pseudomonadati</taxon>
        <taxon>Pseudomonadota</taxon>
        <taxon>Gammaproteobacteria</taxon>
        <taxon>sulfur-oxidizing symbionts</taxon>
    </lineage>
</organism>
<dbReference type="Pfam" id="PF13601">
    <property type="entry name" value="HTH_34"/>
    <property type="match status" value="1"/>
</dbReference>
<dbReference type="PANTHER" id="PTHR37318">
    <property type="entry name" value="BSL7504 PROTEIN"/>
    <property type="match status" value="1"/>
</dbReference>
<dbReference type="CDD" id="cd00090">
    <property type="entry name" value="HTH_ARSR"/>
    <property type="match status" value="1"/>
</dbReference>
<dbReference type="STRING" id="54398.Ga0074115_11239"/>
<comment type="caution">
    <text evidence="3">The sequence shown here is derived from an EMBL/GenBank/DDBJ whole genome shotgun (WGS) entry which is preliminary data.</text>
</comment>
<evidence type="ECO:0000259" key="1">
    <source>
        <dbReference type="Pfam" id="PF13601"/>
    </source>
</evidence>
<dbReference type="Proteomes" id="UP000051276">
    <property type="component" value="Unassembled WGS sequence"/>
</dbReference>
<dbReference type="SUPFAM" id="SSF46785">
    <property type="entry name" value="Winged helix' DNA-binding domain"/>
    <property type="match status" value="1"/>
</dbReference>
<dbReference type="Proteomes" id="UP000051634">
    <property type="component" value="Unassembled WGS sequence"/>
</dbReference>
<dbReference type="AlphaFoldDB" id="A0A0T5Z813"/>
<keyword evidence="5" id="KW-1185">Reference proteome</keyword>
<dbReference type="InterPro" id="IPR027395">
    <property type="entry name" value="WH_DNA-bd_dom"/>
</dbReference>
<proteinExistence type="predicted"/>
<dbReference type="EMBL" id="LMXI01000220">
    <property type="protein sequence ID" value="KRT59044.1"/>
    <property type="molecule type" value="Genomic_DNA"/>
</dbReference>
<dbReference type="EMBL" id="LDXT01000085">
    <property type="protein sequence ID" value="KRT54984.1"/>
    <property type="molecule type" value="Genomic_DNA"/>
</dbReference>
<evidence type="ECO:0000313" key="3">
    <source>
        <dbReference type="EMBL" id="KRT59044.1"/>
    </source>
</evidence>